<dbReference type="EMBL" id="AMZN01000006">
    <property type="protein sequence ID" value="ELR73407.1"/>
    <property type="molecule type" value="Genomic_DNA"/>
</dbReference>
<protein>
    <submittedName>
        <fullName evidence="2">Methyltransferase</fullName>
    </submittedName>
</protein>
<dbReference type="STRING" id="1237149.C900_04259"/>
<evidence type="ECO:0000313" key="2">
    <source>
        <dbReference type="EMBL" id="ELR73407.1"/>
    </source>
</evidence>
<dbReference type="SUPFAM" id="SSF53335">
    <property type="entry name" value="S-adenosyl-L-methionine-dependent methyltransferases"/>
    <property type="match status" value="1"/>
</dbReference>
<name>L8K1S4_9BACT</name>
<dbReference type="PANTHER" id="PTHR45036">
    <property type="entry name" value="METHYLTRANSFERASE LIKE 7B"/>
    <property type="match status" value="1"/>
</dbReference>
<keyword evidence="2" id="KW-0489">Methyltransferase</keyword>
<dbReference type="Pfam" id="PF13649">
    <property type="entry name" value="Methyltransf_25"/>
    <property type="match status" value="1"/>
</dbReference>
<evidence type="ECO:0000259" key="1">
    <source>
        <dbReference type="Pfam" id="PF13649"/>
    </source>
</evidence>
<sequence>MLLEGVHGNILEIAVGAGANFEFYSQGSTVTGLDFSAAMLEKARQAAKEYQIQADLRQTDLDEWEGECQKYDFVVSTLCLCAFEDPVQVIKAMANSCKSNGRLLFMEHGLSKYALPGIVQKWLDPINYKFNGCHINRDMSAIFHSSGVKVLSMKRKLFGIIYLIQAQP</sequence>
<dbReference type="eggNOG" id="COG2226">
    <property type="taxonomic scope" value="Bacteria"/>
</dbReference>
<reference evidence="2 3" key="1">
    <citation type="submission" date="2012-12" db="EMBL/GenBank/DDBJ databases">
        <title>Genome assembly of Fulvivirga imtechensis AK7.</title>
        <authorList>
            <person name="Nupur N."/>
            <person name="Khatri I."/>
            <person name="Kumar R."/>
            <person name="Subramanian S."/>
            <person name="Pinnaka A."/>
        </authorList>
    </citation>
    <scope>NUCLEOTIDE SEQUENCE [LARGE SCALE GENOMIC DNA]</scope>
    <source>
        <strain evidence="2 3">AK7</strain>
    </source>
</reference>
<organism evidence="2 3">
    <name type="scientific">Fulvivirga imtechensis AK7</name>
    <dbReference type="NCBI Taxonomy" id="1237149"/>
    <lineage>
        <taxon>Bacteria</taxon>
        <taxon>Pseudomonadati</taxon>
        <taxon>Bacteroidota</taxon>
        <taxon>Cytophagia</taxon>
        <taxon>Cytophagales</taxon>
        <taxon>Fulvivirgaceae</taxon>
        <taxon>Fulvivirga</taxon>
    </lineage>
</organism>
<accession>L8K1S4</accession>
<dbReference type="InterPro" id="IPR052356">
    <property type="entry name" value="Thiol_S-MT"/>
</dbReference>
<dbReference type="GO" id="GO:0032259">
    <property type="term" value="P:methylation"/>
    <property type="evidence" value="ECO:0007669"/>
    <property type="project" value="UniProtKB-KW"/>
</dbReference>
<dbReference type="AlphaFoldDB" id="L8K1S4"/>
<dbReference type="GO" id="GO:0008168">
    <property type="term" value="F:methyltransferase activity"/>
    <property type="evidence" value="ECO:0007669"/>
    <property type="project" value="UniProtKB-KW"/>
</dbReference>
<comment type="caution">
    <text evidence="2">The sequence shown here is derived from an EMBL/GenBank/DDBJ whole genome shotgun (WGS) entry which is preliminary data.</text>
</comment>
<dbReference type="Gene3D" id="3.40.50.150">
    <property type="entry name" value="Vaccinia Virus protein VP39"/>
    <property type="match status" value="1"/>
</dbReference>
<dbReference type="Proteomes" id="UP000011135">
    <property type="component" value="Unassembled WGS sequence"/>
</dbReference>
<dbReference type="PANTHER" id="PTHR45036:SF1">
    <property type="entry name" value="METHYLTRANSFERASE LIKE 7A"/>
    <property type="match status" value="1"/>
</dbReference>
<gene>
    <name evidence="2" type="ORF">C900_04259</name>
</gene>
<keyword evidence="3" id="KW-1185">Reference proteome</keyword>
<evidence type="ECO:0000313" key="3">
    <source>
        <dbReference type="Proteomes" id="UP000011135"/>
    </source>
</evidence>
<proteinExistence type="predicted"/>
<dbReference type="CDD" id="cd02440">
    <property type="entry name" value="AdoMet_MTases"/>
    <property type="match status" value="1"/>
</dbReference>
<dbReference type="InterPro" id="IPR041698">
    <property type="entry name" value="Methyltransf_25"/>
</dbReference>
<keyword evidence="2" id="KW-0808">Transferase</keyword>
<feature type="domain" description="Methyltransferase" evidence="1">
    <location>
        <begin position="10"/>
        <end position="101"/>
    </location>
</feature>
<dbReference type="InterPro" id="IPR029063">
    <property type="entry name" value="SAM-dependent_MTases_sf"/>
</dbReference>